<accession>A0A292Q5W8</accession>
<reference evidence="2" key="1">
    <citation type="submission" date="2015-10" db="EMBL/GenBank/DDBJ databases">
        <authorList>
            <person name="Regsiter A."/>
            <person name="william w."/>
        </authorList>
    </citation>
    <scope>NUCLEOTIDE SEQUENCE</scope>
    <source>
        <strain evidence="2">Montdore</strain>
    </source>
</reference>
<dbReference type="PANTHER" id="PTHR15410:SF2">
    <property type="entry name" value="HIRA-INTERACTING PROTEIN 3"/>
    <property type="match status" value="1"/>
</dbReference>
<dbReference type="Proteomes" id="UP001412239">
    <property type="component" value="Unassembled WGS sequence"/>
</dbReference>
<feature type="compositionally biased region" description="Basic residues" evidence="1">
    <location>
        <begin position="200"/>
        <end position="219"/>
    </location>
</feature>
<evidence type="ECO:0000313" key="3">
    <source>
        <dbReference type="Proteomes" id="UP001412239"/>
    </source>
</evidence>
<protein>
    <submittedName>
        <fullName evidence="2">Uncharacterized protein</fullName>
    </submittedName>
</protein>
<sequence length="438" mass="47877">MDSDGDLSSIDSAPDARVITTALRNAVQKQFVEDPSRTTIKYIRARVEDELSLGDGFLKQDSFWKAESKSIIEDEASKQNALAEAAEPPISRREPTPENQSPVKAAKKPTKKRASEVKKVEDGPGDGATEYPKKRAKKAKGVTSPKSVSRKAIAKPSILEDGDKDLHEEVVEVVAKTSKGDTAKQASESELSELDTSPKKITKRTKSSTKSTTPKKAKKMHEVAVKEGNAENGGAKLSADGAPVDEASGNDSEMSLVLDPTPLKKSRPQNPSAGSSKKQGRAKVSKSRSKERSKKGSSKADSNLSPDEEKIKTLQQWLLKCGIRKFWSKELAKFETPKEKIKHLTGLLTGVGMTPRYSNEKAKKIKEERELRAEVEAVQEGAGWAKMDNGRVNTRSTRSAPSAPTTEKKVHFTPFSSDIRILILSAANSWNGRSRFPR</sequence>
<evidence type="ECO:0000256" key="1">
    <source>
        <dbReference type="SAM" id="MobiDB-lite"/>
    </source>
</evidence>
<feature type="region of interest" description="Disordered" evidence="1">
    <location>
        <begin position="75"/>
        <end position="309"/>
    </location>
</feature>
<keyword evidence="3" id="KW-1185">Reference proteome</keyword>
<feature type="compositionally biased region" description="Basic and acidic residues" evidence="1">
    <location>
        <begin position="220"/>
        <end position="229"/>
    </location>
</feature>
<name>A0A292Q5W8_9PEZI</name>
<feature type="region of interest" description="Disordered" evidence="1">
    <location>
        <begin position="382"/>
        <end position="408"/>
    </location>
</feature>
<dbReference type="EMBL" id="LN890962">
    <property type="protein sequence ID" value="CUS14057.1"/>
    <property type="molecule type" value="Genomic_DNA"/>
</dbReference>
<dbReference type="InterPro" id="IPR037647">
    <property type="entry name" value="HIRIP3"/>
</dbReference>
<feature type="compositionally biased region" description="Basic residues" evidence="1">
    <location>
        <begin position="278"/>
        <end position="297"/>
    </location>
</feature>
<dbReference type="GO" id="GO:0005634">
    <property type="term" value="C:nucleus"/>
    <property type="evidence" value="ECO:0007669"/>
    <property type="project" value="TreeGrafter"/>
</dbReference>
<feature type="compositionally biased region" description="Polar residues" evidence="1">
    <location>
        <begin position="268"/>
        <end position="277"/>
    </location>
</feature>
<dbReference type="AlphaFoldDB" id="A0A292Q5W8"/>
<dbReference type="PANTHER" id="PTHR15410">
    <property type="entry name" value="HIRA-INTERACTING PROTEIN 3"/>
    <property type="match status" value="1"/>
</dbReference>
<evidence type="ECO:0000313" key="2">
    <source>
        <dbReference type="EMBL" id="CUS14057.1"/>
    </source>
</evidence>
<feature type="compositionally biased region" description="Basic and acidic residues" evidence="1">
    <location>
        <begin position="113"/>
        <end position="122"/>
    </location>
</feature>
<gene>
    <name evidence="2" type="ORF">GSTUAT00001787001</name>
</gene>
<feature type="compositionally biased region" description="Polar residues" evidence="1">
    <location>
        <begin position="391"/>
        <end position="405"/>
    </location>
</feature>
<proteinExistence type="predicted"/>
<organism evidence="2 3">
    <name type="scientific">Tuber aestivum</name>
    <name type="common">summer truffle</name>
    <dbReference type="NCBI Taxonomy" id="59557"/>
    <lineage>
        <taxon>Eukaryota</taxon>
        <taxon>Fungi</taxon>
        <taxon>Dikarya</taxon>
        <taxon>Ascomycota</taxon>
        <taxon>Pezizomycotina</taxon>
        <taxon>Pezizomycetes</taxon>
        <taxon>Pezizales</taxon>
        <taxon>Tuberaceae</taxon>
        <taxon>Tuber</taxon>
    </lineage>
</organism>